<feature type="compositionally biased region" description="Low complexity" evidence="14">
    <location>
        <begin position="570"/>
        <end position="584"/>
    </location>
</feature>
<feature type="domain" description="AAA+ ATPase" evidence="15">
    <location>
        <begin position="204"/>
        <end position="323"/>
    </location>
</feature>
<feature type="coiled-coil region" evidence="13">
    <location>
        <begin position="2181"/>
        <end position="2243"/>
    </location>
</feature>
<feature type="region of interest" description="Disordered" evidence="14">
    <location>
        <begin position="921"/>
        <end position="963"/>
    </location>
</feature>
<dbReference type="InterPro" id="IPR004273">
    <property type="entry name" value="Dynein_heavy_D6_P-loop"/>
</dbReference>
<keyword evidence="5" id="KW-0547">Nucleotide-binding</keyword>
<dbReference type="Gene3D" id="1.10.8.1220">
    <property type="match status" value="1"/>
</dbReference>
<evidence type="ECO:0000256" key="11">
    <source>
        <dbReference type="ARBA" id="ARBA00023212"/>
    </source>
</evidence>
<dbReference type="VEuPathDB" id="ToxoDB:EMWEY_00030280"/>
<dbReference type="GeneID" id="25337014"/>
<dbReference type="Proteomes" id="UP000030763">
    <property type="component" value="Unassembled WGS sequence"/>
</dbReference>
<protein>
    <submittedName>
        <fullName evidence="16">Dynein heavy chain family protein, related</fullName>
    </submittedName>
</protein>
<dbReference type="InterPro" id="IPR003593">
    <property type="entry name" value="AAA+_ATPase"/>
</dbReference>
<evidence type="ECO:0000256" key="2">
    <source>
        <dbReference type="ARBA" id="ARBA00008887"/>
    </source>
</evidence>
<dbReference type="InterPro" id="IPR041228">
    <property type="entry name" value="Dynein_C"/>
</dbReference>
<feature type="region of interest" description="Disordered" evidence="14">
    <location>
        <begin position="1427"/>
        <end position="1480"/>
    </location>
</feature>
<feature type="compositionally biased region" description="Low complexity" evidence="14">
    <location>
        <begin position="761"/>
        <end position="787"/>
    </location>
</feature>
<dbReference type="InterPro" id="IPR042228">
    <property type="entry name" value="Dynein_linker_3"/>
</dbReference>
<evidence type="ECO:0000256" key="7">
    <source>
        <dbReference type="ARBA" id="ARBA00023017"/>
    </source>
</evidence>
<dbReference type="InterPro" id="IPR035706">
    <property type="entry name" value="AAA_9"/>
</dbReference>
<feature type="domain" description="AAA+ ATPase" evidence="15">
    <location>
        <begin position="1017"/>
        <end position="1165"/>
    </location>
</feature>
<proteinExistence type="inferred from homology"/>
<evidence type="ECO:0000259" key="15">
    <source>
        <dbReference type="SMART" id="SM00382"/>
    </source>
</evidence>
<evidence type="ECO:0000256" key="5">
    <source>
        <dbReference type="ARBA" id="ARBA00022741"/>
    </source>
</evidence>
<feature type="domain" description="AAA+ ATPase" evidence="15">
    <location>
        <begin position="1387"/>
        <end position="1718"/>
    </location>
</feature>
<feature type="compositionally biased region" description="Low complexity" evidence="14">
    <location>
        <begin position="517"/>
        <end position="533"/>
    </location>
</feature>
<dbReference type="SMART" id="SM00382">
    <property type="entry name" value="AAA"/>
    <property type="match status" value="4"/>
</dbReference>
<comment type="similarity">
    <text evidence="2">Belongs to the dynein heavy chain family.</text>
</comment>
<dbReference type="Pfam" id="PF12777">
    <property type="entry name" value="MT"/>
    <property type="match status" value="1"/>
</dbReference>
<evidence type="ECO:0000256" key="12">
    <source>
        <dbReference type="ARBA" id="ARBA00023273"/>
    </source>
</evidence>
<dbReference type="Pfam" id="PF18199">
    <property type="entry name" value="Dynein_C"/>
    <property type="match status" value="1"/>
</dbReference>
<feature type="compositionally biased region" description="Low complexity" evidence="14">
    <location>
        <begin position="2836"/>
        <end position="2851"/>
    </location>
</feature>
<dbReference type="GO" id="GO:0030286">
    <property type="term" value="C:dynein complex"/>
    <property type="evidence" value="ECO:0007669"/>
    <property type="project" value="UniProtKB-KW"/>
</dbReference>
<evidence type="ECO:0000256" key="10">
    <source>
        <dbReference type="ARBA" id="ARBA00023175"/>
    </source>
</evidence>
<dbReference type="GO" id="GO:0005524">
    <property type="term" value="F:ATP binding"/>
    <property type="evidence" value="ECO:0007669"/>
    <property type="project" value="UniProtKB-KW"/>
</dbReference>
<feature type="coiled-coil region" evidence="13">
    <location>
        <begin position="1770"/>
        <end position="1804"/>
    </location>
</feature>
<dbReference type="Pfam" id="PF12774">
    <property type="entry name" value="AAA_6"/>
    <property type="match status" value="1"/>
</dbReference>
<dbReference type="PANTHER" id="PTHR45703">
    <property type="entry name" value="DYNEIN HEAVY CHAIN"/>
    <property type="match status" value="1"/>
</dbReference>
<feature type="coiled-coil region" evidence="13">
    <location>
        <begin position="1951"/>
        <end position="2006"/>
    </location>
</feature>
<feature type="region of interest" description="Disordered" evidence="14">
    <location>
        <begin position="813"/>
        <end position="845"/>
    </location>
</feature>
<feature type="compositionally biased region" description="Acidic residues" evidence="14">
    <location>
        <begin position="548"/>
        <end position="562"/>
    </location>
</feature>
<evidence type="ECO:0000313" key="16">
    <source>
        <dbReference type="EMBL" id="CDJ60413.1"/>
    </source>
</evidence>
<dbReference type="Gene3D" id="3.20.180.20">
    <property type="entry name" value="Dynein heavy chain, N-terminal domain 2"/>
    <property type="match status" value="1"/>
</dbReference>
<dbReference type="InterPro" id="IPR026983">
    <property type="entry name" value="DHC"/>
</dbReference>
<dbReference type="Gene3D" id="6.10.140.1060">
    <property type="match status" value="1"/>
</dbReference>
<feature type="region of interest" description="Disordered" evidence="14">
    <location>
        <begin position="757"/>
        <end position="787"/>
    </location>
</feature>
<comment type="subcellular location">
    <subcellularLocation>
        <location evidence="1">Cytoplasm</location>
        <location evidence="1">Cytoskeleton</location>
        <location evidence="1">Cilium axoneme</location>
    </subcellularLocation>
</comment>
<dbReference type="SUPFAM" id="SSF52540">
    <property type="entry name" value="P-loop containing nucleoside triphosphate hydrolases"/>
    <property type="match status" value="3"/>
</dbReference>
<keyword evidence="17" id="KW-1185">Reference proteome</keyword>
<organism evidence="16 17">
    <name type="scientific">Eimeria maxima</name>
    <name type="common">Coccidian parasite</name>
    <dbReference type="NCBI Taxonomy" id="5804"/>
    <lineage>
        <taxon>Eukaryota</taxon>
        <taxon>Sar</taxon>
        <taxon>Alveolata</taxon>
        <taxon>Apicomplexa</taxon>
        <taxon>Conoidasida</taxon>
        <taxon>Coccidia</taxon>
        <taxon>Eucoccidiorida</taxon>
        <taxon>Eimeriorina</taxon>
        <taxon>Eimeriidae</taxon>
        <taxon>Eimeria</taxon>
    </lineage>
</organism>
<feature type="compositionally biased region" description="Basic and acidic residues" evidence="14">
    <location>
        <begin position="941"/>
        <end position="963"/>
    </location>
</feature>
<dbReference type="RefSeq" id="XP_013337063.1">
    <property type="nucleotide sequence ID" value="XM_013481609.1"/>
</dbReference>
<evidence type="ECO:0000256" key="9">
    <source>
        <dbReference type="ARBA" id="ARBA00023069"/>
    </source>
</evidence>
<keyword evidence="3" id="KW-0963">Cytoplasm</keyword>
<dbReference type="InterPro" id="IPR027417">
    <property type="entry name" value="P-loop_NTPase"/>
</dbReference>
<evidence type="ECO:0000256" key="6">
    <source>
        <dbReference type="ARBA" id="ARBA00022840"/>
    </source>
</evidence>
<keyword evidence="11" id="KW-0206">Cytoskeleton</keyword>
<evidence type="ECO:0000256" key="4">
    <source>
        <dbReference type="ARBA" id="ARBA00022701"/>
    </source>
</evidence>
<evidence type="ECO:0000256" key="1">
    <source>
        <dbReference type="ARBA" id="ARBA00004430"/>
    </source>
</evidence>
<dbReference type="OrthoDB" id="330581at2759"/>
<feature type="non-terminal residue" evidence="16">
    <location>
        <position position="2914"/>
    </location>
</feature>
<reference evidence="16" key="1">
    <citation type="submission" date="2013-10" db="EMBL/GenBank/DDBJ databases">
        <title>Genomic analysis of the causative agents of coccidiosis in chickens.</title>
        <authorList>
            <person name="Reid A.J."/>
            <person name="Blake D."/>
            <person name="Billington K."/>
            <person name="Browne H."/>
            <person name="Dunn M."/>
            <person name="Hung S."/>
            <person name="Kawahara F."/>
            <person name="Miranda-Saavedra D."/>
            <person name="Mourier T."/>
            <person name="Nagra H."/>
            <person name="Otto T.D."/>
            <person name="Rawlings N."/>
            <person name="Sanchez A."/>
            <person name="Sanders M."/>
            <person name="Subramaniam C."/>
            <person name="Tay Y."/>
            <person name="Dear P."/>
            <person name="Doerig C."/>
            <person name="Gruber A."/>
            <person name="Parkinson J."/>
            <person name="Shirley M."/>
            <person name="Wan K.L."/>
            <person name="Berriman M."/>
            <person name="Tomley F."/>
            <person name="Pain A."/>
        </authorList>
    </citation>
    <scope>NUCLEOTIDE SEQUENCE [LARGE SCALE GENOMIC DNA]</scope>
    <source>
        <strain evidence="16">Weybridge</strain>
    </source>
</reference>
<dbReference type="Gene3D" id="3.40.50.300">
    <property type="entry name" value="P-loop containing nucleotide triphosphate hydrolases"/>
    <property type="match status" value="5"/>
</dbReference>
<dbReference type="InterPro" id="IPR041466">
    <property type="entry name" value="Dynein_AAA5_ext"/>
</dbReference>
<dbReference type="Gene3D" id="1.20.920.20">
    <property type="match status" value="1"/>
</dbReference>
<evidence type="ECO:0000256" key="13">
    <source>
        <dbReference type="SAM" id="Coils"/>
    </source>
</evidence>
<dbReference type="EMBL" id="HG721846">
    <property type="protein sequence ID" value="CDJ60413.1"/>
    <property type="molecule type" value="Genomic_DNA"/>
</dbReference>
<evidence type="ECO:0000256" key="3">
    <source>
        <dbReference type="ARBA" id="ARBA00022490"/>
    </source>
</evidence>
<dbReference type="InterPro" id="IPR013602">
    <property type="entry name" value="Dynein_heavy_linker"/>
</dbReference>
<dbReference type="InterPro" id="IPR024317">
    <property type="entry name" value="Dynein_heavy_chain_D4_dom"/>
</dbReference>
<keyword evidence="12" id="KW-0966">Cell projection</keyword>
<dbReference type="Gene3D" id="1.20.58.1120">
    <property type="match status" value="1"/>
</dbReference>
<feature type="region of interest" description="Disordered" evidence="14">
    <location>
        <begin position="513"/>
        <end position="584"/>
    </location>
</feature>
<dbReference type="Pfam" id="PF17852">
    <property type="entry name" value="Dynein_AAA_lid"/>
    <property type="match status" value="1"/>
</dbReference>
<dbReference type="InterPro" id="IPR043157">
    <property type="entry name" value="Dynein_AAA1S"/>
</dbReference>
<keyword evidence="6" id="KW-0067">ATP-binding</keyword>
<keyword evidence="8 13" id="KW-0175">Coiled coil</keyword>
<dbReference type="Gene3D" id="1.10.8.710">
    <property type="match status" value="1"/>
</dbReference>
<dbReference type="Pfam" id="PF12775">
    <property type="entry name" value="AAA_7"/>
    <property type="match status" value="1"/>
</dbReference>
<feature type="compositionally biased region" description="Gly residues" evidence="14">
    <location>
        <begin position="534"/>
        <end position="543"/>
    </location>
</feature>
<dbReference type="GO" id="GO:0007018">
    <property type="term" value="P:microtubule-based movement"/>
    <property type="evidence" value="ECO:0007669"/>
    <property type="project" value="InterPro"/>
</dbReference>
<dbReference type="Pfam" id="PF12781">
    <property type="entry name" value="AAA_9"/>
    <property type="match status" value="1"/>
</dbReference>
<dbReference type="Pfam" id="PF08393">
    <property type="entry name" value="DHC_N2"/>
    <property type="match status" value="1"/>
</dbReference>
<gene>
    <name evidence="16" type="ORF">EMWEY_00030280</name>
</gene>
<dbReference type="Pfam" id="PF03028">
    <property type="entry name" value="Dynein_heavy"/>
    <property type="match status" value="1"/>
</dbReference>
<dbReference type="GO" id="GO:0051959">
    <property type="term" value="F:dynein light intermediate chain binding"/>
    <property type="evidence" value="ECO:0007669"/>
    <property type="project" value="InterPro"/>
</dbReference>
<keyword evidence="10" id="KW-0505">Motor protein</keyword>
<dbReference type="InterPro" id="IPR035699">
    <property type="entry name" value="AAA_6"/>
</dbReference>
<dbReference type="Gene3D" id="1.20.1270.280">
    <property type="match status" value="1"/>
</dbReference>
<evidence type="ECO:0000256" key="14">
    <source>
        <dbReference type="SAM" id="MobiDB-lite"/>
    </source>
</evidence>
<keyword evidence="4" id="KW-0493">Microtubule</keyword>
<sequence>MISAEGERVPFYKSFKLRGPVEKWLTDLEMTMKKTIQTLMKTTKAQVYGQPPNEWVFQTPAQISACLSQLFWTMDVEEALSTGGQQLEMVQQQQLLLLQQLTATVHRDLSPLQRFAVSALAIQTLHNRDVLETLIQINLTNPDGFDWQKQLRHYWDDEIESISIVQLTAEFSYGNEYLGAPQRLVITPLTDRCWLTITTALKELFLNSSIAGPAGSGKTETVKELAKVLGFLCVVLNCSEAVDLYVLDKVFAGVLASGAWACLDEFNRLDLEVLSVVAQQLLRMRHLLMTAATTNPQGPTTDKPHDGPSVCASCGIFSTLNPNYGGRAELPQNLQCLFRPVAMVVPDFEAIAEITIFAQGAVQLSPQIHYDFGLRAAKAALLRAGEIRREHPNKSEEAALAQAIRDSNESKFTAEDKPIFQALLQDFFPQVLEEADKENAIEQEIREAMKFLDLVPHAESVQLGVYLRQLLESRRGTIVLGSAGTGKSSTISAATHSLSFAWSAAASAAEDADTDADATTSSTSGATNSSSSSSGGGGGGAAAGGTEEAAEEADEEAAGEDDSASRDRSTSSSSNRLSSRMSSSSSIWGPAAAAVQCRTVNPKAVTTAELLGVFNETTKEWSDGISSLIIREYAENQSKPKKQILIFDGPIDSLWVESLNTVLDDNQMLCLPNGERIRLTPSIRLLFEVSDLEAASPATVSRCGMLYVSSQVLHWKHIMEAYLARLADLVPREFICSLRGLFELSIPPCQVFLQSEKASGDSDNNNNNNNNGNDGNNTNSSGSSSSTSTLSAEAIVQSIFRMLIALLELPVHPTAPDPRQKGNREPTDSKSRRMSQRASSVHADPPRCLYTPEELEFLLAPCFFFCFVWSVGGSGCMQDVFSFSRFCEDLFEEYVSLPRGADVLDLCLNIQLKANASLTCKRSNSGVPTLEEEPLPSLPSPREEGAGGDKPPPKETKIKLTDPQALEKAKRHKAYFIPWEKTIPDDPIDLTADFHSLLVPSKETIRMRSMVELLIKGKIPILLSGPSGAGKTALMKQLLQQKQREERVQVISLGFSSNIKPATLQALLESKLETKRKALLGPPANHDCIVWLDDCNLPLPDSFGSQPTAELIRQIEEFKGFYDLKRMHWKAVERLFFILSVADPTAGRPLLSPRLSRHFQGILVSDMDDCSTQKIFQTILETHFAHIGAKQELRVQAKAIVDASIELYRQVKMTLLPTPSRPTYLFNFRHLKNLFQGLISADADAIAPRNAFVRLWMHECKRTFGDRLMSREEGEWLEELLRDLATRRLYYSAAAAAAAQQQQQQQQKSGNYLNLWGDCFSRGQLHYREAPPMEQLLLLLHQYSEEAASMLQTGTEGDTTGAAANPVVFFPEAAERIVALCRHLKYPQGNVILLGVGATGKQTTARIAACIRGYALKEFECHADGSKDSAGDSWTGSQQQQQSTTSSSSSGGSGMEAGSSSITGSSNTSTTTTSTTSRSSAALNKFREDLKDVLMSAGLSGGKETIFLVNDSQILDEQILEYADAIANTGEVHGLLDSDSVEMIVSDLTSAAVAGGLISSSATPSSSSTSSSTSTEFILSLFRDNILKRLRICLCLSPIGSSLRARLRRNAGLNKAFIYLFFSVWGASALSDVAAHLFAASTPQLQQPQLQQLQQQQPEEQQEQSQQQQQQQQQQRQQQQQQHKKTLSQLCVDIHLSAEAEAKHFYERERRIVYVVPKAFLDFISLFNILLGQRRSALNSKLQLLSSGIAQLEAAAVQVKQLQGELQQLRPVLQEKHAKAEALLKQVEADKAVAEAEEKNVSKEGEIVAQHRSAALALQAEAQQEFDEALPALEAALSSLDSLDKRDITEIKSFAKPPPLVMLTMEAVCTILGEKTEWEQCRKVLADTGFLNRLTSFDKEHISPTTLKKLEKILQRPDFTPEVVGKQSVAAMSLCMWVLAINKYAKISKEVEPKRKKVEELNARLAEADEALKESQNRCRQVQAKVQQMEQELQQQLREKETLEKETLLCQTRLNRANFLTQGLTKEAVRWRESLAAAAQHLSSLEGDSLLAAASLIYLGPLMEFYRERLQQHWQQLLQQHQIACSPGFDLRDIMSSPVEINEWRMQVEDIEEDIPPFFSPLLRLPLQQPQQALENPPRVFLGGMDIRLSIVDFSVTREGLEQQLLVEIVLIENPEAERQKTQIQIQNAIDQRQLQELEETMLRLLSTCGGSILDDAQLTDTLEEARETAAAVAERLKEAAIVMSDLEAISKCFKPAASRGSLLFFTAQQLQTLNPMYTCSLELFLKAFTEAIKEQHQEYQLQQGPAAGEAAASSDGLAAAMPATDLQLSPPTGATETPIVTPTAAAAAATAAAIATNEDRIRALVEAASLAVYSQTLTGLFEKDKLPFAFAVAAEVLKREKFPEASEASELLMGGMAWGSEDCSSNETDDSSRPNPVPELLQQQQWQQLLSLSAAVSSLQRFPVHIVAETDKWRQWLQTAAIHKQVPPLFKEEERVFRAFETMLLLSIVKQEAVAAFALEVVEQVLGPSFSELSSPSLEQVVSCSDSSNPLLVLLSPGADPTSSFFSLAEQQNPKPRFDCISLGRGQWPKASKVLANAIREGGWVLLQNCHLAKSWMAELQKERSSFGSLGWNESYRFGAADLGASLTLLRCIWTFGETVGGETPSSASSTSLDPLRRLVCEVTYGGRLTTNWDSRCLRCLAENILKDNILQDPQALADKGVGPIGLEEDLDVAFAMLQSQAAASPQLLGLHASAAVLLERDRGRQLLQQLHSLQPLEAAAAGGSAAEQLLLSRVEQIQQRIGSCLNLLLEPKTVDVSKAVAAAKEAAAAAASAAASGATGTAETTTAAENDADAHKHPQDALGVFFVQEASRFSCLLQTIAQTLEQLRLAIKGLVASSPETEALFDAINKNQ</sequence>
<name>U6MBH6_EIMMA</name>
<dbReference type="InterPro" id="IPR024743">
    <property type="entry name" value="Dynein_HC_stalk"/>
</dbReference>
<dbReference type="PANTHER" id="PTHR45703:SF36">
    <property type="entry name" value="DYNEIN HEAVY CHAIN, CYTOPLASMIC"/>
    <property type="match status" value="1"/>
</dbReference>
<evidence type="ECO:0000256" key="8">
    <source>
        <dbReference type="ARBA" id="ARBA00023054"/>
    </source>
</evidence>
<evidence type="ECO:0000313" key="17">
    <source>
        <dbReference type="Proteomes" id="UP000030763"/>
    </source>
</evidence>
<feature type="region of interest" description="Disordered" evidence="14">
    <location>
        <begin position="1649"/>
        <end position="1668"/>
    </location>
</feature>
<feature type="compositionally biased region" description="Basic and acidic residues" evidence="14">
    <location>
        <begin position="818"/>
        <end position="831"/>
    </location>
</feature>
<reference evidence="16" key="2">
    <citation type="submission" date="2013-10" db="EMBL/GenBank/DDBJ databases">
        <authorList>
            <person name="Aslett M."/>
        </authorList>
    </citation>
    <scope>NUCLEOTIDE SEQUENCE [LARGE SCALE GENOMIC DNA]</scope>
    <source>
        <strain evidence="16">Weybridge</strain>
    </source>
</reference>
<dbReference type="Pfam" id="PF12780">
    <property type="entry name" value="AAA_8"/>
    <property type="match status" value="2"/>
</dbReference>
<dbReference type="Pfam" id="PF17857">
    <property type="entry name" value="AAA_lid_1"/>
    <property type="match status" value="1"/>
</dbReference>
<keyword evidence="7" id="KW-0243">Dynein</keyword>
<dbReference type="GO" id="GO:0045505">
    <property type="term" value="F:dynein intermediate chain binding"/>
    <property type="evidence" value="ECO:0007669"/>
    <property type="project" value="InterPro"/>
</dbReference>
<dbReference type="GO" id="GO:0005874">
    <property type="term" value="C:microtubule"/>
    <property type="evidence" value="ECO:0007669"/>
    <property type="project" value="UniProtKB-KW"/>
</dbReference>
<feature type="domain" description="AAA+ ATPase" evidence="15">
    <location>
        <begin position="473"/>
        <end position="691"/>
    </location>
</feature>
<dbReference type="OMA" id="NTANIFE"/>
<accession>U6MBH6</accession>
<dbReference type="GO" id="GO:0008569">
    <property type="term" value="F:minus-end-directed microtubule motor activity"/>
    <property type="evidence" value="ECO:0007669"/>
    <property type="project" value="InterPro"/>
</dbReference>
<dbReference type="GO" id="GO:0005930">
    <property type="term" value="C:axoneme"/>
    <property type="evidence" value="ECO:0007669"/>
    <property type="project" value="UniProtKB-SubCell"/>
</dbReference>
<feature type="compositionally biased region" description="Low complexity" evidence="14">
    <location>
        <begin position="1433"/>
        <end position="1480"/>
    </location>
</feature>
<keyword evidence="9" id="KW-0969">Cilium</keyword>
<dbReference type="InterPro" id="IPR041589">
    <property type="entry name" value="DNAH3_AAA_lid_1"/>
</dbReference>
<dbReference type="Gene3D" id="1.20.920.30">
    <property type="match status" value="1"/>
</dbReference>
<feature type="region of interest" description="Disordered" evidence="14">
    <location>
        <begin position="2836"/>
        <end position="2856"/>
    </location>
</feature>
<dbReference type="FunFam" id="1.20.920.20:FF:000001">
    <property type="entry name" value="dynein heavy chain 2, axonemal"/>
    <property type="match status" value="1"/>
</dbReference>